<dbReference type="Pfam" id="PF01424">
    <property type="entry name" value="R3H"/>
    <property type="match status" value="1"/>
</dbReference>
<dbReference type="OrthoDB" id="6512771at2759"/>
<keyword evidence="3" id="KW-1185">Reference proteome</keyword>
<sequence>MKAHQRAFIHSLAEDFGFDSESSDPEPHRHVCLFKTPRFVSAPLKTLAHCAKIRANQDSLQQSTMANDATVVPYNAVLLTHPQFGLTIEDLDAALRKEYAAHPTVTFHTSFLPSEEVVIKGSGTWTTQTLEASLVALKPTLQQTVRRLKLAENVFLCSVDDSLNVVRREDSRALGEGGWSAVVGRSTFRPKLTDSSSSSTTVPLRSKFVALKREAKKKVEEEPVEEDWEAAAERLIGTSETV</sequence>
<name>A0A1S8A4V3_ROSNE</name>
<dbReference type="EMBL" id="DF977447">
    <property type="protein sequence ID" value="GAW25138.1"/>
    <property type="molecule type" value="Genomic_DNA"/>
</dbReference>
<dbReference type="AlphaFoldDB" id="A0A1S8A4V3"/>
<dbReference type="Proteomes" id="UP000054516">
    <property type="component" value="Unassembled WGS sequence"/>
</dbReference>
<protein>
    <submittedName>
        <fullName evidence="2">Putative nf-x1-type zinc finger protein nfxl1 protein</fullName>
    </submittedName>
</protein>
<reference evidence="2" key="1">
    <citation type="submission" date="2016-03" db="EMBL/GenBank/DDBJ databases">
        <title>Draft genome sequence of Rosellinia necatrix.</title>
        <authorList>
            <person name="Kanematsu S."/>
        </authorList>
    </citation>
    <scope>NUCLEOTIDE SEQUENCE [LARGE SCALE GENOMIC DNA]</scope>
    <source>
        <strain evidence="2">W97</strain>
    </source>
</reference>
<dbReference type="STRING" id="77044.A0A1S8A4V3"/>
<feature type="domain" description="R3H" evidence="1">
    <location>
        <begin position="1"/>
        <end position="35"/>
    </location>
</feature>
<gene>
    <name evidence="2" type="ORF">SAMD00023353_0200790</name>
</gene>
<evidence type="ECO:0000313" key="2">
    <source>
        <dbReference type="EMBL" id="GAW25138.1"/>
    </source>
</evidence>
<evidence type="ECO:0000313" key="3">
    <source>
        <dbReference type="Proteomes" id="UP000054516"/>
    </source>
</evidence>
<dbReference type="InterPro" id="IPR036867">
    <property type="entry name" value="R3H_dom_sf"/>
</dbReference>
<dbReference type="InterPro" id="IPR001374">
    <property type="entry name" value="R3H_dom"/>
</dbReference>
<evidence type="ECO:0000259" key="1">
    <source>
        <dbReference type="Pfam" id="PF01424"/>
    </source>
</evidence>
<dbReference type="Gene3D" id="3.30.1370.50">
    <property type="entry name" value="R3H-like domain"/>
    <property type="match status" value="1"/>
</dbReference>
<dbReference type="OMA" id="FRFKPMQ"/>
<dbReference type="GO" id="GO:0003676">
    <property type="term" value="F:nucleic acid binding"/>
    <property type="evidence" value="ECO:0007669"/>
    <property type="project" value="InterPro"/>
</dbReference>
<accession>A0A1S8A4V3</accession>
<proteinExistence type="predicted"/>
<organism evidence="2">
    <name type="scientific">Rosellinia necatrix</name>
    <name type="common">White root-rot fungus</name>
    <dbReference type="NCBI Taxonomy" id="77044"/>
    <lineage>
        <taxon>Eukaryota</taxon>
        <taxon>Fungi</taxon>
        <taxon>Dikarya</taxon>
        <taxon>Ascomycota</taxon>
        <taxon>Pezizomycotina</taxon>
        <taxon>Sordariomycetes</taxon>
        <taxon>Xylariomycetidae</taxon>
        <taxon>Xylariales</taxon>
        <taxon>Xylariaceae</taxon>
        <taxon>Rosellinia</taxon>
    </lineage>
</organism>
<dbReference type="SUPFAM" id="SSF82708">
    <property type="entry name" value="R3H domain"/>
    <property type="match status" value="1"/>
</dbReference>